<dbReference type="GO" id="GO:0004557">
    <property type="term" value="F:alpha-galactosidase activity"/>
    <property type="evidence" value="ECO:0007669"/>
    <property type="project" value="InterPro"/>
</dbReference>
<dbReference type="SUPFAM" id="SSF51445">
    <property type="entry name" value="(Trans)glycosidases"/>
    <property type="match status" value="1"/>
</dbReference>
<dbReference type="InterPro" id="IPR002252">
    <property type="entry name" value="Glyco_hydro_36"/>
</dbReference>
<dbReference type="InterPro" id="IPR050985">
    <property type="entry name" value="Alpha-glycosidase_related"/>
</dbReference>
<protein>
    <submittedName>
        <fullName evidence="3">Glycosyl hydrolase, family 31 domain protein</fullName>
    </submittedName>
</protein>
<reference evidence="3 4" key="1">
    <citation type="submission" date="2012-10" db="EMBL/GenBank/DDBJ databases">
        <authorList>
            <person name="Harkins D.M."/>
            <person name="Durkin A.S."/>
            <person name="Brinkac L.M."/>
            <person name="Haft D.H."/>
            <person name="Selengut J.D."/>
            <person name="Sanka R."/>
            <person name="DePew J."/>
            <person name="Purushe J."/>
            <person name="Whelen A.C."/>
            <person name="Vinetz J.M."/>
            <person name="Sutton G.G."/>
            <person name="Nierman W.C."/>
            <person name="Fouts D.E."/>
        </authorList>
    </citation>
    <scope>NUCLEOTIDE SEQUENCE [LARGE SCALE GENOMIC DNA]</scope>
    <source>
        <strain evidence="3 4">2006001853</strain>
    </source>
</reference>
<evidence type="ECO:0000256" key="1">
    <source>
        <dbReference type="ARBA" id="ARBA00022801"/>
    </source>
</evidence>
<dbReference type="GO" id="GO:0016052">
    <property type="term" value="P:carbohydrate catabolic process"/>
    <property type="evidence" value="ECO:0007669"/>
    <property type="project" value="InterPro"/>
</dbReference>
<comment type="caution">
    <text evidence="3">The sequence shown here is derived from an EMBL/GenBank/DDBJ whole genome shotgun (WGS) entry which is preliminary data.</text>
</comment>
<dbReference type="CDD" id="cd14791">
    <property type="entry name" value="GH36"/>
    <property type="match status" value="1"/>
</dbReference>
<keyword evidence="2" id="KW-0326">Glycosidase</keyword>
<dbReference type="InterPro" id="IPR013785">
    <property type="entry name" value="Aldolase_TIM"/>
</dbReference>
<dbReference type="Gene3D" id="3.20.20.70">
    <property type="entry name" value="Aldolase class I"/>
    <property type="match status" value="1"/>
</dbReference>
<dbReference type="Proteomes" id="UP000001338">
    <property type="component" value="Unassembled WGS sequence"/>
</dbReference>
<gene>
    <name evidence="3" type="ORF">LEP1GSC036_3120</name>
</gene>
<dbReference type="PANTHER" id="PTHR43053:SF3">
    <property type="entry name" value="ALPHA-GALACTOSIDASE C-RELATED"/>
    <property type="match status" value="1"/>
</dbReference>
<sequence length="649" mass="73782">MENMKAILRYKVYENSFTSSFEISGKGTKTSSDCGNFCLSLGHKKTGKNETFKPHLEWIGEQRPKAGTEILNLEIELPPHMLGEPKIFQQGYQSWSLSTVHSLADADESPRLDFLRYSQENFYTNHSGVGGDWQSEGMILLISSTKDSHYFAGAIGPGEQGVKFRVLSPQRKEELENSKKKSWIPDSGISLIYDFYRYEDFRGNKLSLTPIAITRFTTAPEAFLKKYFGELGKTHKVKLSATPVPTGWCSWYQYYTKISEKIILKNLALVKEKKLPIQFFQIDDGYQKEIGDWLTTNDRFPGGMRLLAEEIRREKLTPGIWLAPFLVRKKSEFYQKYPEAILKDRDGKPVPALWNPHWGMDYTYCIDVTHPTSRDFLENVLKTIVKDNGYPYLKLDFLYAALLPGWTYDRSISPHKRYTDTIRFIRKVVGKDAFLLGCGAPIYPSIGLFDAMRIGCDVAPFWEREKTRILAKDKHALSTERALINDITRSSMHRNLWYNDPDCLLVRESKNHMTLAQTQLMASVMAVSGGMILVSDDLSLIGEERLALLKKILELGVKCRSKTPVPIGIASGSFPSALYNPAGFLGIWNPSEEENTIEIRVPFVSKLKQFPDYWTGKVPESLEYSSKNGILKLKLPAFGSVVLQTAKVV</sequence>
<evidence type="ECO:0000313" key="4">
    <source>
        <dbReference type="Proteomes" id="UP000001338"/>
    </source>
</evidence>
<keyword evidence="1 3" id="KW-0378">Hydrolase</keyword>
<organism evidence="3 4">
    <name type="scientific">Leptospira weilii str. 2006001853</name>
    <dbReference type="NCBI Taxonomy" id="1001589"/>
    <lineage>
        <taxon>Bacteria</taxon>
        <taxon>Pseudomonadati</taxon>
        <taxon>Spirochaetota</taxon>
        <taxon>Spirochaetia</taxon>
        <taxon>Leptospirales</taxon>
        <taxon>Leptospiraceae</taxon>
        <taxon>Leptospira</taxon>
    </lineage>
</organism>
<dbReference type="InterPro" id="IPR017853">
    <property type="entry name" value="GH"/>
</dbReference>
<evidence type="ECO:0000313" key="3">
    <source>
        <dbReference type="EMBL" id="EKR63171.1"/>
    </source>
</evidence>
<name>A0A828YWK7_9LEPT</name>
<dbReference type="PANTHER" id="PTHR43053">
    <property type="entry name" value="GLYCOSIDASE FAMILY 31"/>
    <property type="match status" value="1"/>
</dbReference>
<dbReference type="Pfam" id="PF02065">
    <property type="entry name" value="Melibiase"/>
    <property type="match status" value="1"/>
</dbReference>
<evidence type="ECO:0000256" key="2">
    <source>
        <dbReference type="ARBA" id="ARBA00023295"/>
    </source>
</evidence>
<dbReference type="AlphaFoldDB" id="A0A828YWK7"/>
<accession>A0A828YWK7</accession>
<dbReference type="EMBL" id="AFLV02000062">
    <property type="protein sequence ID" value="EKR63171.1"/>
    <property type="molecule type" value="Genomic_DNA"/>
</dbReference>
<proteinExistence type="predicted"/>